<keyword evidence="3" id="KW-1185">Reference proteome</keyword>
<dbReference type="Pfam" id="PF02467">
    <property type="entry name" value="Whib"/>
    <property type="match status" value="1"/>
</dbReference>
<feature type="domain" description="4Fe-4S Wbl-type" evidence="1">
    <location>
        <begin position="16"/>
        <end position="79"/>
    </location>
</feature>
<proteinExistence type="predicted"/>
<organism evidence="2 3">
    <name type="scientific">Nocardia goodfellowii</name>
    <dbReference type="NCBI Taxonomy" id="882446"/>
    <lineage>
        <taxon>Bacteria</taxon>
        <taxon>Bacillati</taxon>
        <taxon>Actinomycetota</taxon>
        <taxon>Actinomycetes</taxon>
        <taxon>Mycobacteriales</taxon>
        <taxon>Nocardiaceae</taxon>
        <taxon>Nocardia</taxon>
    </lineage>
</organism>
<dbReference type="Proteomes" id="UP001519325">
    <property type="component" value="Unassembled WGS sequence"/>
</dbReference>
<gene>
    <name evidence="2" type="ORF">BJ987_007524</name>
</gene>
<evidence type="ECO:0000313" key="2">
    <source>
        <dbReference type="EMBL" id="MBP2194546.1"/>
    </source>
</evidence>
<accession>A0ABS4QV81</accession>
<reference evidence="2 3" key="1">
    <citation type="submission" date="2021-03" db="EMBL/GenBank/DDBJ databases">
        <title>Sequencing the genomes of 1000 actinobacteria strains.</title>
        <authorList>
            <person name="Klenk H.-P."/>
        </authorList>
    </citation>
    <scope>NUCLEOTIDE SEQUENCE [LARGE SCALE GENOMIC DNA]</scope>
    <source>
        <strain evidence="2 3">DSM 45516</strain>
    </source>
</reference>
<name>A0ABS4QV81_9NOCA</name>
<dbReference type="RefSeq" id="WP_209899846.1">
    <property type="nucleotide sequence ID" value="NZ_JAGGMR010000002.1"/>
</dbReference>
<protein>
    <recommendedName>
        <fullName evidence="1">4Fe-4S Wbl-type domain-containing protein</fullName>
    </recommendedName>
</protein>
<dbReference type="PROSITE" id="PS51674">
    <property type="entry name" value="4FE4S_WBL"/>
    <property type="match status" value="1"/>
</dbReference>
<evidence type="ECO:0000259" key="1">
    <source>
        <dbReference type="PROSITE" id="PS51674"/>
    </source>
</evidence>
<sequence>MSCTTLPDPAIYPDRGCRRVDQSLFFAHGSVADLVAGAQQWCLDCPRMVACAAWALPLAASGELHTCVVASVRLPRHPDSERGRAALTQLAVISGARPDTKEALAWIAA</sequence>
<evidence type="ECO:0000313" key="3">
    <source>
        <dbReference type="Proteomes" id="UP001519325"/>
    </source>
</evidence>
<comment type="caution">
    <text evidence="2">The sequence shown here is derived from an EMBL/GenBank/DDBJ whole genome shotgun (WGS) entry which is preliminary data.</text>
</comment>
<dbReference type="EMBL" id="JAGGMR010000002">
    <property type="protein sequence ID" value="MBP2194546.1"/>
    <property type="molecule type" value="Genomic_DNA"/>
</dbReference>
<dbReference type="InterPro" id="IPR034768">
    <property type="entry name" value="4FE4S_WBL"/>
</dbReference>